<dbReference type="InterPro" id="IPR050581">
    <property type="entry name" value="CRR_secretory_protein"/>
</dbReference>
<keyword evidence="4" id="KW-0677">Repeat</keyword>
<evidence type="ECO:0000256" key="1">
    <source>
        <dbReference type="ARBA" id="ARBA00004613"/>
    </source>
</evidence>
<dbReference type="Pfam" id="PF01657">
    <property type="entry name" value="Stress-antifung"/>
    <property type="match status" value="2"/>
</dbReference>
<evidence type="ECO:0000256" key="5">
    <source>
        <dbReference type="ARBA" id="ARBA00038515"/>
    </source>
</evidence>
<dbReference type="InterPro" id="IPR002902">
    <property type="entry name" value="GNK2"/>
</dbReference>
<name>A0AB40CCJ0_DIOCR</name>
<evidence type="ECO:0000256" key="4">
    <source>
        <dbReference type="ARBA" id="ARBA00022737"/>
    </source>
</evidence>
<evidence type="ECO:0000256" key="6">
    <source>
        <dbReference type="SAM" id="SignalP"/>
    </source>
</evidence>
<gene>
    <name evidence="9" type="primary">LOC120273478</name>
</gene>
<feature type="chain" id="PRO_5044335354" evidence="6">
    <location>
        <begin position="22"/>
        <end position="262"/>
    </location>
</feature>
<dbReference type="Gene3D" id="3.30.430.20">
    <property type="entry name" value="Gnk2 domain, C-X8-C-X2-C motif"/>
    <property type="match status" value="2"/>
</dbReference>
<accession>A0AB40CCJ0</accession>
<dbReference type="GeneID" id="120273478"/>
<evidence type="ECO:0000313" key="8">
    <source>
        <dbReference type="Proteomes" id="UP001515500"/>
    </source>
</evidence>
<dbReference type="InterPro" id="IPR038408">
    <property type="entry name" value="GNK2_sf"/>
</dbReference>
<dbReference type="AlphaFoldDB" id="A0AB40CCJ0"/>
<evidence type="ECO:0000256" key="2">
    <source>
        <dbReference type="ARBA" id="ARBA00022525"/>
    </source>
</evidence>
<comment type="subcellular location">
    <subcellularLocation>
        <location evidence="1">Secreted</location>
    </subcellularLocation>
</comment>
<comment type="similarity">
    <text evidence="5">Belongs to the cysteine-rich repeat secretory protein family.</text>
</comment>
<sequence>MASFLPLLLLLLLLLLPLSTTTTTTSDPTPIGHYCRPFSTFTHLQLNHTQLLHDVADEASISGFATSSILSIPFYTLAQCRGDINSKDCSTCVHAAATALPQLCPPNTFDGRIWFDYCIMRFANYSFFGQVDATYFINYANIDNATDPIEFMNKTSELMSHVSGAATEPGNAGLGRGEYKFEPQITIYGLAQCTEDLEPMPCAQCLSLAVAKFRDYCEFKQGCQVLFTSCWARYEIYPFFFPLDVNATTTLLHHSVVAQVNT</sequence>
<dbReference type="CDD" id="cd23509">
    <property type="entry name" value="Gnk2-like"/>
    <property type="match status" value="2"/>
</dbReference>
<evidence type="ECO:0000259" key="7">
    <source>
        <dbReference type="PROSITE" id="PS51473"/>
    </source>
</evidence>
<dbReference type="RefSeq" id="XP_039136038.1">
    <property type="nucleotide sequence ID" value="XM_039280104.1"/>
</dbReference>
<dbReference type="GO" id="GO:0005576">
    <property type="term" value="C:extracellular region"/>
    <property type="evidence" value="ECO:0007669"/>
    <property type="project" value="UniProtKB-SubCell"/>
</dbReference>
<keyword evidence="2" id="KW-0964">Secreted</keyword>
<reference evidence="9" key="1">
    <citation type="submission" date="2025-08" db="UniProtKB">
        <authorList>
            <consortium name="RefSeq"/>
        </authorList>
    </citation>
    <scope>IDENTIFICATION</scope>
</reference>
<proteinExistence type="inferred from homology"/>
<protein>
    <submittedName>
        <fullName evidence="9">Cysteine-rich repeat secretory protein 55-like</fullName>
    </submittedName>
</protein>
<feature type="domain" description="Gnk2-homologous" evidence="7">
    <location>
        <begin position="26"/>
        <end position="127"/>
    </location>
</feature>
<evidence type="ECO:0000256" key="3">
    <source>
        <dbReference type="ARBA" id="ARBA00022729"/>
    </source>
</evidence>
<feature type="domain" description="Gnk2-homologous" evidence="7">
    <location>
        <begin position="133"/>
        <end position="239"/>
    </location>
</feature>
<organism evidence="8 9">
    <name type="scientific">Dioscorea cayennensis subsp. rotundata</name>
    <name type="common">White Guinea yam</name>
    <name type="synonym">Dioscorea rotundata</name>
    <dbReference type="NCBI Taxonomy" id="55577"/>
    <lineage>
        <taxon>Eukaryota</taxon>
        <taxon>Viridiplantae</taxon>
        <taxon>Streptophyta</taxon>
        <taxon>Embryophyta</taxon>
        <taxon>Tracheophyta</taxon>
        <taxon>Spermatophyta</taxon>
        <taxon>Magnoliopsida</taxon>
        <taxon>Liliopsida</taxon>
        <taxon>Dioscoreales</taxon>
        <taxon>Dioscoreaceae</taxon>
        <taxon>Dioscorea</taxon>
    </lineage>
</organism>
<feature type="signal peptide" evidence="6">
    <location>
        <begin position="1"/>
        <end position="21"/>
    </location>
</feature>
<evidence type="ECO:0000313" key="9">
    <source>
        <dbReference type="RefSeq" id="XP_039136038.1"/>
    </source>
</evidence>
<dbReference type="Proteomes" id="UP001515500">
    <property type="component" value="Chromosome 12"/>
</dbReference>
<keyword evidence="3 6" id="KW-0732">Signal</keyword>
<keyword evidence="8" id="KW-1185">Reference proteome</keyword>
<dbReference type="PANTHER" id="PTHR32411:SF55">
    <property type="entry name" value="CYSTEINE-RICH REPEAT SECRETORY PROTEIN 55"/>
    <property type="match status" value="1"/>
</dbReference>
<dbReference type="PANTHER" id="PTHR32411">
    <property type="entry name" value="CYSTEINE-RICH REPEAT SECRETORY PROTEIN 38-RELATED"/>
    <property type="match status" value="1"/>
</dbReference>
<dbReference type="PROSITE" id="PS51473">
    <property type="entry name" value="GNK2"/>
    <property type="match status" value="2"/>
</dbReference>